<dbReference type="AlphaFoldDB" id="A0A2I1D2I3"/>
<name>A0A2I1D2I3_ASPC2</name>
<dbReference type="RefSeq" id="XP_024692685.1">
    <property type="nucleotide sequence ID" value="XM_024832805.1"/>
</dbReference>
<keyword evidence="3" id="KW-1185">Reference proteome</keyword>
<sequence>MCHSQEAGIGSILRSRGETKKTGGAITEVDQGPWTGGNPLPYIQAQKRRSLIRGPGGWYTGVEWIREELVKTIIETHPVGSADITTLTACLKSKEYGSVDMMCLPYLCPCFFILFQRSVPTIMSLCRRLLSYLDRSRIHSGERVDHPVGPSFLQTFEFEIVGLLKVGLVLSGPF</sequence>
<evidence type="ECO:0000313" key="2">
    <source>
        <dbReference type="EMBL" id="PKY04091.1"/>
    </source>
</evidence>
<gene>
    <name evidence="2" type="ORF">P168DRAFT_151676</name>
</gene>
<dbReference type="Proteomes" id="UP000234254">
    <property type="component" value="Unassembled WGS sequence"/>
</dbReference>
<protein>
    <submittedName>
        <fullName evidence="2">Uncharacterized protein</fullName>
    </submittedName>
</protein>
<evidence type="ECO:0000256" key="1">
    <source>
        <dbReference type="SAM" id="MobiDB-lite"/>
    </source>
</evidence>
<feature type="region of interest" description="Disordered" evidence="1">
    <location>
        <begin position="1"/>
        <end position="33"/>
    </location>
</feature>
<reference evidence="2" key="1">
    <citation type="submission" date="2016-12" db="EMBL/GenBank/DDBJ databases">
        <title>The genomes of Aspergillus section Nigri reveals drivers in fungal speciation.</title>
        <authorList>
            <consortium name="DOE Joint Genome Institute"/>
            <person name="Vesth T.C."/>
            <person name="Nybo J."/>
            <person name="Theobald S."/>
            <person name="Brandl J."/>
            <person name="Frisvad J.C."/>
            <person name="Nielsen K.F."/>
            <person name="Lyhne E.K."/>
            <person name="Kogle M.E."/>
            <person name="Kuo A."/>
            <person name="Riley R."/>
            <person name="Clum A."/>
            <person name="Nolan M."/>
            <person name="Lipzen A."/>
            <person name="Salamov A."/>
            <person name="Henrissat B."/>
            <person name="Wiebenga A."/>
            <person name="De vries R.P."/>
            <person name="Grigoriev I.V."/>
            <person name="Mortensen U.H."/>
            <person name="Andersen M.R."/>
            <person name="Baker S.E."/>
        </authorList>
    </citation>
    <scope>NUCLEOTIDE SEQUENCE</scope>
    <source>
        <strain evidence="2">IBT 28561</strain>
    </source>
</reference>
<dbReference type="GeneID" id="36540328"/>
<comment type="caution">
    <text evidence="2">The sequence shown here is derived from an EMBL/GenBank/DDBJ whole genome shotgun (WGS) entry which is preliminary data.</text>
</comment>
<dbReference type="VEuPathDB" id="FungiDB:P168DRAFT_151676"/>
<proteinExistence type="predicted"/>
<dbReference type="EMBL" id="MSFM01000006">
    <property type="protein sequence ID" value="PKY04091.1"/>
    <property type="molecule type" value="Genomic_DNA"/>
</dbReference>
<evidence type="ECO:0000313" key="3">
    <source>
        <dbReference type="Proteomes" id="UP000234254"/>
    </source>
</evidence>
<organism evidence="2 3">
    <name type="scientific">Aspergillus campestris (strain IBT 28561)</name>
    <dbReference type="NCBI Taxonomy" id="1392248"/>
    <lineage>
        <taxon>Eukaryota</taxon>
        <taxon>Fungi</taxon>
        <taxon>Dikarya</taxon>
        <taxon>Ascomycota</taxon>
        <taxon>Pezizomycotina</taxon>
        <taxon>Eurotiomycetes</taxon>
        <taxon>Eurotiomycetidae</taxon>
        <taxon>Eurotiales</taxon>
        <taxon>Aspergillaceae</taxon>
        <taxon>Aspergillus</taxon>
        <taxon>Aspergillus subgen. Circumdati</taxon>
    </lineage>
</organism>
<accession>A0A2I1D2I3</accession>